<organism evidence="4 5">
    <name type="scientific">Elasticomyces elasticus</name>
    <dbReference type="NCBI Taxonomy" id="574655"/>
    <lineage>
        <taxon>Eukaryota</taxon>
        <taxon>Fungi</taxon>
        <taxon>Dikarya</taxon>
        <taxon>Ascomycota</taxon>
        <taxon>Pezizomycotina</taxon>
        <taxon>Dothideomycetes</taxon>
        <taxon>Dothideomycetidae</taxon>
        <taxon>Mycosphaerellales</taxon>
        <taxon>Teratosphaeriaceae</taxon>
        <taxon>Elasticomyces</taxon>
    </lineage>
</organism>
<keyword evidence="3" id="KW-0812">Transmembrane</keyword>
<evidence type="ECO:0000313" key="4">
    <source>
        <dbReference type="EMBL" id="KAK5697964.1"/>
    </source>
</evidence>
<name>A0AAN8A0C9_9PEZI</name>
<dbReference type="Proteomes" id="UP001310594">
    <property type="component" value="Unassembled WGS sequence"/>
</dbReference>
<keyword evidence="3" id="KW-1133">Transmembrane helix</keyword>
<keyword evidence="1" id="KW-0175">Coiled coil</keyword>
<evidence type="ECO:0000256" key="2">
    <source>
        <dbReference type="SAM" id="MobiDB-lite"/>
    </source>
</evidence>
<evidence type="ECO:0000256" key="1">
    <source>
        <dbReference type="SAM" id="Coils"/>
    </source>
</evidence>
<reference evidence="4" key="1">
    <citation type="submission" date="2023-08" db="EMBL/GenBank/DDBJ databases">
        <title>Black Yeasts Isolated from many extreme environments.</title>
        <authorList>
            <person name="Coleine C."/>
            <person name="Stajich J.E."/>
            <person name="Selbmann L."/>
        </authorList>
    </citation>
    <scope>NUCLEOTIDE SEQUENCE</scope>
    <source>
        <strain evidence="4">CCFEE 5810</strain>
    </source>
</reference>
<evidence type="ECO:0000256" key="3">
    <source>
        <dbReference type="SAM" id="Phobius"/>
    </source>
</evidence>
<dbReference type="AlphaFoldDB" id="A0AAN8A0C9"/>
<feature type="coiled-coil region" evidence="1">
    <location>
        <begin position="142"/>
        <end position="195"/>
    </location>
</feature>
<keyword evidence="3" id="KW-0472">Membrane</keyword>
<feature type="compositionally biased region" description="Low complexity" evidence="2">
    <location>
        <begin position="10"/>
        <end position="21"/>
    </location>
</feature>
<gene>
    <name evidence="4" type="ORF">LTR97_006924</name>
</gene>
<evidence type="ECO:0000313" key="5">
    <source>
        <dbReference type="Proteomes" id="UP001310594"/>
    </source>
</evidence>
<proteinExistence type="predicted"/>
<dbReference type="EMBL" id="JAVRQU010000010">
    <property type="protein sequence ID" value="KAK5697964.1"/>
    <property type="molecule type" value="Genomic_DNA"/>
</dbReference>
<accession>A0AAN8A0C9</accession>
<sequence>MRLYADAPSTNNTKQNYTTQQSPSTASHQIDDSKTMAPTSRLFARFASPLIYGRSTTMPRTTLLSHTTQFSTNSAITKSHFGTSKERLVKRKIAILETSYILLLCGVVVVYMDDIADTVIQMRRPSKGIVNTMPISIEGRSKARMEKQLGGLEMQVKLMRQRVLEKMDRAINEAVASAEAEIGRVERVVRKAVAELEED</sequence>
<protein>
    <submittedName>
        <fullName evidence="4">Uncharacterized protein</fullName>
    </submittedName>
</protein>
<comment type="caution">
    <text evidence="4">The sequence shown here is derived from an EMBL/GenBank/DDBJ whole genome shotgun (WGS) entry which is preliminary data.</text>
</comment>
<feature type="transmembrane region" description="Helical" evidence="3">
    <location>
        <begin position="93"/>
        <end position="112"/>
    </location>
</feature>
<feature type="region of interest" description="Disordered" evidence="2">
    <location>
        <begin position="1"/>
        <end position="33"/>
    </location>
</feature>